<reference evidence="2" key="1">
    <citation type="submission" date="2021-02" db="EMBL/GenBank/DDBJ databases">
        <title>Genome sequence Cadophora malorum strain M34.</title>
        <authorList>
            <person name="Stefanovic E."/>
            <person name="Vu D."/>
            <person name="Scully C."/>
            <person name="Dijksterhuis J."/>
            <person name="Roader J."/>
            <person name="Houbraken J."/>
        </authorList>
    </citation>
    <scope>NUCLEOTIDE SEQUENCE</scope>
    <source>
        <strain evidence="2">M34</strain>
    </source>
</reference>
<keyword evidence="3" id="KW-1185">Reference proteome</keyword>
<organism evidence="2 3">
    <name type="scientific">Cadophora malorum</name>
    <dbReference type="NCBI Taxonomy" id="108018"/>
    <lineage>
        <taxon>Eukaryota</taxon>
        <taxon>Fungi</taxon>
        <taxon>Dikarya</taxon>
        <taxon>Ascomycota</taxon>
        <taxon>Pezizomycotina</taxon>
        <taxon>Leotiomycetes</taxon>
        <taxon>Helotiales</taxon>
        <taxon>Ploettnerulaceae</taxon>
        <taxon>Cadophora</taxon>
    </lineage>
</organism>
<feature type="compositionally biased region" description="Polar residues" evidence="1">
    <location>
        <begin position="41"/>
        <end position="53"/>
    </location>
</feature>
<gene>
    <name evidence="2" type="ORF">IFR04_006915</name>
</gene>
<protein>
    <submittedName>
        <fullName evidence="2">Uncharacterized protein</fullName>
    </submittedName>
</protein>
<feature type="region of interest" description="Disordered" evidence="1">
    <location>
        <begin position="71"/>
        <end position="165"/>
    </location>
</feature>
<dbReference type="AlphaFoldDB" id="A0A8H7TIV3"/>
<evidence type="ECO:0000256" key="1">
    <source>
        <dbReference type="SAM" id="MobiDB-lite"/>
    </source>
</evidence>
<proteinExistence type="predicted"/>
<feature type="compositionally biased region" description="Polar residues" evidence="1">
    <location>
        <begin position="140"/>
        <end position="154"/>
    </location>
</feature>
<sequence>MHRTQVIHRSRFERVDFVEVQAEEEGDGDDEMMEQAPQPGIQDSTTESSSSINAVKLKTTVEKEDLIDNAIPSYGCESSSTHGETNTSSETLVGDTVPDVHVESKSEDESKPNASRKCDEATESYDKVCTMSKIPGAPTPFNSPTFGTSKTSETNMEDVIDNLNI</sequence>
<evidence type="ECO:0000313" key="3">
    <source>
        <dbReference type="Proteomes" id="UP000664132"/>
    </source>
</evidence>
<dbReference type="EMBL" id="JAFJYH010000094">
    <property type="protein sequence ID" value="KAG4419975.1"/>
    <property type="molecule type" value="Genomic_DNA"/>
</dbReference>
<feature type="compositionally biased region" description="Polar residues" evidence="1">
    <location>
        <begin position="76"/>
        <end position="91"/>
    </location>
</feature>
<feature type="region of interest" description="Disordered" evidence="1">
    <location>
        <begin position="19"/>
        <end position="54"/>
    </location>
</feature>
<feature type="compositionally biased region" description="Basic and acidic residues" evidence="1">
    <location>
        <begin position="98"/>
        <end position="126"/>
    </location>
</feature>
<evidence type="ECO:0000313" key="2">
    <source>
        <dbReference type="EMBL" id="KAG4419975.1"/>
    </source>
</evidence>
<name>A0A8H7TIV3_9HELO</name>
<feature type="compositionally biased region" description="Acidic residues" evidence="1">
    <location>
        <begin position="21"/>
        <end position="33"/>
    </location>
</feature>
<comment type="caution">
    <text evidence="2">The sequence shown here is derived from an EMBL/GenBank/DDBJ whole genome shotgun (WGS) entry which is preliminary data.</text>
</comment>
<feature type="compositionally biased region" description="Acidic residues" evidence="1">
    <location>
        <begin position="155"/>
        <end position="165"/>
    </location>
</feature>
<dbReference type="Proteomes" id="UP000664132">
    <property type="component" value="Unassembled WGS sequence"/>
</dbReference>
<accession>A0A8H7TIV3</accession>
<dbReference type="OrthoDB" id="3598931at2759"/>